<organism evidence="1 2">
    <name type="scientific">Undibacterium jejuense</name>
    <dbReference type="NCBI Taxonomy" id="1344949"/>
    <lineage>
        <taxon>Bacteria</taxon>
        <taxon>Pseudomonadati</taxon>
        <taxon>Pseudomonadota</taxon>
        <taxon>Betaproteobacteria</taxon>
        <taxon>Burkholderiales</taxon>
        <taxon>Oxalobacteraceae</taxon>
        <taxon>Undibacterium</taxon>
    </lineage>
</organism>
<protein>
    <submittedName>
        <fullName evidence="1">DUF1289 domain-containing protein</fullName>
    </submittedName>
</protein>
<dbReference type="InterPro" id="IPR010710">
    <property type="entry name" value="DUF1289"/>
</dbReference>
<keyword evidence="2" id="KW-1185">Reference proteome</keyword>
<dbReference type="EMBL" id="JACOFV010000010">
    <property type="protein sequence ID" value="MBC3862703.1"/>
    <property type="molecule type" value="Genomic_DNA"/>
</dbReference>
<comment type="caution">
    <text evidence="1">The sequence shown here is derived from an EMBL/GenBank/DDBJ whole genome shotgun (WGS) entry which is preliminary data.</text>
</comment>
<dbReference type="AlphaFoldDB" id="A0A923HQ67"/>
<dbReference type="RefSeq" id="WP_186912640.1">
    <property type="nucleotide sequence ID" value="NZ_JACOFV010000010.1"/>
</dbReference>
<dbReference type="Proteomes" id="UP000634011">
    <property type="component" value="Unassembled WGS sequence"/>
</dbReference>
<dbReference type="PANTHER" id="PTHR35175">
    <property type="entry name" value="DUF1289 DOMAIN-CONTAINING PROTEIN"/>
    <property type="match status" value="1"/>
</dbReference>
<evidence type="ECO:0000313" key="2">
    <source>
        <dbReference type="Proteomes" id="UP000634011"/>
    </source>
</evidence>
<reference evidence="1" key="1">
    <citation type="submission" date="2020-08" db="EMBL/GenBank/DDBJ databases">
        <title>Novel species isolated from subtropical streams in China.</title>
        <authorList>
            <person name="Lu H."/>
        </authorList>
    </citation>
    <scope>NUCLEOTIDE SEQUENCE</scope>
    <source>
        <strain evidence="1">KACC 12607</strain>
    </source>
</reference>
<proteinExistence type="predicted"/>
<dbReference type="Pfam" id="PF06945">
    <property type="entry name" value="DUF1289"/>
    <property type="match status" value="1"/>
</dbReference>
<gene>
    <name evidence="1" type="ORF">H8K32_11370</name>
</gene>
<name>A0A923HQ67_9BURK</name>
<dbReference type="PANTHER" id="PTHR35175:SF2">
    <property type="entry name" value="DUF1289 DOMAIN-CONTAINING PROTEIN"/>
    <property type="match status" value="1"/>
</dbReference>
<accession>A0A923HQ67</accession>
<evidence type="ECO:0000313" key="1">
    <source>
        <dbReference type="EMBL" id="MBC3862703.1"/>
    </source>
</evidence>
<sequence>MSILYDFDPETAVATEPVPSPCVGVCKMDEKAGWCAGCFRTIDELTAWSTASNQSKLQVWRLVKHRMF</sequence>